<organism evidence="1">
    <name type="scientific">bioreactor metagenome</name>
    <dbReference type="NCBI Taxonomy" id="1076179"/>
    <lineage>
        <taxon>unclassified sequences</taxon>
        <taxon>metagenomes</taxon>
        <taxon>ecological metagenomes</taxon>
    </lineage>
</organism>
<reference evidence="1" key="1">
    <citation type="submission" date="2019-08" db="EMBL/GenBank/DDBJ databases">
        <authorList>
            <person name="Kucharzyk K."/>
            <person name="Murdoch R.W."/>
            <person name="Higgins S."/>
            <person name="Loffler F."/>
        </authorList>
    </citation>
    <scope>NUCLEOTIDE SEQUENCE</scope>
</reference>
<gene>
    <name evidence="1" type="primary">yflH_1</name>
    <name evidence="1" type="ORF">SDC9_87853</name>
</gene>
<proteinExistence type="predicted"/>
<evidence type="ECO:0000313" key="1">
    <source>
        <dbReference type="EMBL" id="MPM41203.1"/>
    </source>
</evidence>
<evidence type="ECO:0008006" key="2">
    <source>
        <dbReference type="Google" id="ProtNLM"/>
    </source>
</evidence>
<dbReference type="Gene3D" id="1.10.760.20">
    <property type="entry name" value="Protein of unknown function DUF3243"/>
    <property type="match status" value="1"/>
</dbReference>
<dbReference type="Pfam" id="PF11588">
    <property type="entry name" value="DUF3243"/>
    <property type="match status" value="1"/>
</dbReference>
<dbReference type="InterPro" id="IPR024702">
    <property type="entry name" value="Uncharacterised_YmfJ"/>
</dbReference>
<dbReference type="InterPro" id="IPR038292">
    <property type="entry name" value="YmfJ/YflH_sf"/>
</dbReference>
<accession>A0A644ZRD2</accession>
<name>A0A644ZRD2_9ZZZZ</name>
<dbReference type="AlphaFoldDB" id="A0A644ZRD2"/>
<dbReference type="InterPro" id="IPR021637">
    <property type="entry name" value="DUF3243"/>
</dbReference>
<comment type="caution">
    <text evidence="1">The sequence shown here is derived from an EMBL/GenBank/DDBJ whole genome shotgun (WGS) entry which is preliminary data.</text>
</comment>
<protein>
    <recommendedName>
        <fullName evidence="2">DUF3243 domain-containing protein</fullName>
    </recommendedName>
</protein>
<dbReference type="PIRSF" id="PIRSF004764">
    <property type="entry name" value="YmfJ"/>
    <property type="match status" value="1"/>
</dbReference>
<sequence>MDLKNIDVLQDWDKWKVTLSKAINLGENLGMSEDTIDTIAYNVGNFLSAIVDPENREERLLHELWKVGCKEERKVLARLIVKSLRNDNLK</sequence>
<dbReference type="EMBL" id="VSSQ01009283">
    <property type="protein sequence ID" value="MPM41203.1"/>
    <property type="molecule type" value="Genomic_DNA"/>
</dbReference>